<organism evidence="3 4">
    <name type="scientific">Tetraparma gracilis</name>
    <dbReference type="NCBI Taxonomy" id="2962635"/>
    <lineage>
        <taxon>Eukaryota</taxon>
        <taxon>Sar</taxon>
        <taxon>Stramenopiles</taxon>
        <taxon>Ochrophyta</taxon>
        <taxon>Bolidophyceae</taxon>
        <taxon>Parmales</taxon>
        <taxon>Triparmaceae</taxon>
        <taxon>Tetraparma</taxon>
    </lineage>
</organism>
<feature type="compositionally biased region" description="Low complexity" evidence="1">
    <location>
        <begin position="67"/>
        <end position="84"/>
    </location>
</feature>
<protein>
    <recommendedName>
        <fullName evidence="2">WW domain-containing protein</fullName>
    </recommendedName>
</protein>
<evidence type="ECO:0000313" key="4">
    <source>
        <dbReference type="Proteomes" id="UP001165060"/>
    </source>
</evidence>
<feature type="compositionally biased region" description="Basic and acidic residues" evidence="1">
    <location>
        <begin position="562"/>
        <end position="574"/>
    </location>
</feature>
<dbReference type="EMBL" id="BRYB01001632">
    <property type="protein sequence ID" value="GMI30057.1"/>
    <property type="molecule type" value="Genomic_DNA"/>
</dbReference>
<feature type="region of interest" description="Disordered" evidence="1">
    <location>
        <begin position="54"/>
        <end position="314"/>
    </location>
</feature>
<feature type="compositionally biased region" description="Polar residues" evidence="1">
    <location>
        <begin position="518"/>
        <end position="540"/>
    </location>
</feature>
<feature type="compositionally biased region" description="Low complexity" evidence="1">
    <location>
        <begin position="121"/>
        <end position="158"/>
    </location>
</feature>
<feature type="compositionally biased region" description="Low complexity" evidence="1">
    <location>
        <begin position="179"/>
        <end position="190"/>
    </location>
</feature>
<feature type="compositionally biased region" description="Polar residues" evidence="1">
    <location>
        <begin position="254"/>
        <end position="276"/>
    </location>
</feature>
<feature type="compositionally biased region" description="Low complexity" evidence="1">
    <location>
        <begin position="229"/>
        <end position="238"/>
    </location>
</feature>
<gene>
    <name evidence="3" type="ORF">TeGR_g11169</name>
</gene>
<sequence length="781" mass="86280">MSPSTPLPPAPPADSSPSDERVYEERRRNLEESFRVSQLQLEKDYQGEKLKKRLAQEKRDEEERQQQARLQQQLVYEQQQQHMEQQQEARREAAQQRKEQERQQREARERQLADQRRQQEQLRWQQQRQQQYHQAQQQQRQLPTPVAAPVLPAPLSATNRSLPLYQRSESIGGTQHFHPVSSAAPASPASPRVPAPRTPPATAAAAPVSSRAQTPHPKARPLAPPPAAPIAGTPGLLPTGASPPPDPPSAPSPVQSAQERWQAAVSQWQNISSAYQTAEASVPAPPPPPPRSATAPPAGPTPEATFGAAPDAESAAEIARLHQLISSQNRAQKILEENLEALKGKLSDYDHVERRRRGSEMALASLSEQQKLMETQQSSIRAQLLESKAAHSLVQSEIGANLKQQETITSLMESHRTFTAAYEMRVAELESENGEMHGFMSALLNDPTMGMLQAVLGFYRERYYVGGEFKGATVVVDEDGSKQELVAEGASTPPRMGSPGASPEGPASAPSSAASSPNMKQRNPATEQTVYTPETPSSVSAPPRYAQDTTTSSITKRVTKLQLDEETRSRRDSWFDGGRVSPNGMIIHNTRTQNPDTRHIVEEMMAKGTDDLGERVKGFHDRTKINHHHIQGVSMGGHGVIVSEQRRKEMKERKRRMKDSRSLSPTRSPMLESGTNGANGANKGGVALPPKVVGRQQGGKAKDDDELWGMGLRKKKQAHDMTPIKWFMALDAKSGLNYWYQPWSGETTWHKPPGFDNTRAIYSPPKVYRPPAAEDEGGGEE</sequence>
<feature type="compositionally biased region" description="Low complexity" evidence="1">
    <location>
        <begin position="200"/>
        <end position="216"/>
    </location>
</feature>
<feature type="compositionally biased region" description="Pro residues" evidence="1">
    <location>
        <begin position="241"/>
        <end position="251"/>
    </location>
</feature>
<feature type="region of interest" description="Disordered" evidence="1">
    <location>
        <begin position="759"/>
        <end position="781"/>
    </location>
</feature>
<feature type="region of interest" description="Disordered" evidence="1">
    <location>
        <begin position="1"/>
        <end position="29"/>
    </location>
</feature>
<feature type="compositionally biased region" description="Low complexity" evidence="1">
    <location>
        <begin position="292"/>
        <end position="314"/>
    </location>
</feature>
<dbReference type="PROSITE" id="PS01159">
    <property type="entry name" value="WW_DOMAIN_1"/>
    <property type="match status" value="1"/>
</dbReference>
<dbReference type="InterPro" id="IPR001202">
    <property type="entry name" value="WW_dom"/>
</dbReference>
<feature type="compositionally biased region" description="Basic and acidic residues" evidence="1">
    <location>
        <begin position="85"/>
        <end position="120"/>
    </location>
</feature>
<proteinExistence type="predicted"/>
<feature type="compositionally biased region" description="Basic and acidic residues" evidence="1">
    <location>
        <begin position="54"/>
        <end position="66"/>
    </location>
</feature>
<feature type="compositionally biased region" description="Basic and acidic residues" evidence="1">
    <location>
        <begin position="18"/>
        <end position="29"/>
    </location>
</feature>
<accession>A0ABQ6MQE4</accession>
<feature type="compositionally biased region" description="Polar residues" evidence="1">
    <location>
        <begin position="547"/>
        <end position="556"/>
    </location>
</feature>
<feature type="region of interest" description="Disordered" evidence="1">
    <location>
        <begin position="646"/>
        <end position="706"/>
    </location>
</feature>
<feature type="region of interest" description="Disordered" evidence="1">
    <location>
        <begin position="488"/>
        <end position="591"/>
    </location>
</feature>
<evidence type="ECO:0000313" key="3">
    <source>
        <dbReference type="EMBL" id="GMI30057.1"/>
    </source>
</evidence>
<evidence type="ECO:0000259" key="2">
    <source>
        <dbReference type="PROSITE" id="PS01159"/>
    </source>
</evidence>
<comment type="caution">
    <text evidence="3">The sequence shown here is derived from an EMBL/GenBank/DDBJ whole genome shotgun (WGS) entry which is preliminary data.</text>
</comment>
<feature type="compositionally biased region" description="Low complexity" evidence="1">
    <location>
        <begin position="497"/>
        <end position="517"/>
    </location>
</feature>
<evidence type="ECO:0000256" key="1">
    <source>
        <dbReference type="SAM" id="MobiDB-lite"/>
    </source>
</evidence>
<name>A0ABQ6MQE4_9STRA</name>
<dbReference type="Proteomes" id="UP001165060">
    <property type="component" value="Unassembled WGS sequence"/>
</dbReference>
<keyword evidence="4" id="KW-1185">Reference proteome</keyword>
<reference evidence="3 4" key="1">
    <citation type="journal article" date="2023" name="Commun. Biol.">
        <title>Genome analysis of Parmales, the sister group of diatoms, reveals the evolutionary specialization of diatoms from phago-mixotrophs to photoautotrophs.</title>
        <authorList>
            <person name="Ban H."/>
            <person name="Sato S."/>
            <person name="Yoshikawa S."/>
            <person name="Yamada K."/>
            <person name="Nakamura Y."/>
            <person name="Ichinomiya M."/>
            <person name="Sato N."/>
            <person name="Blanc-Mathieu R."/>
            <person name="Endo H."/>
            <person name="Kuwata A."/>
            <person name="Ogata H."/>
        </authorList>
    </citation>
    <scope>NUCLEOTIDE SEQUENCE [LARGE SCALE GENOMIC DNA]</scope>
</reference>
<feature type="domain" description="WW" evidence="2">
    <location>
        <begin position="726"/>
        <end position="752"/>
    </location>
</feature>
<feature type="compositionally biased region" description="Pro residues" evidence="1">
    <location>
        <begin position="1"/>
        <end position="14"/>
    </location>
</feature>
<feature type="compositionally biased region" description="Low complexity" evidence="1">
    <location>
        <begin position="674"/>
        <end position="687"/>
    </location>
</feature>